<evidence type="ECO:0000256" key="15">
    <source>
        <dbReference type="SAM" id="Phobius"/>
    </source>
</evidence>
<evidence type="ECO:0000256" key="14">
    <source>
        <dbReference type="ARBA" id="ARBA00048064"/>
    </source>
</evidence>
<name>A0ABN7VJI9_GIGMA</name>
<comment type="catalytic activity">
    <reaction evidence="14">
        <text>an alpha-D-Glc-(1-&gt;3)-alpha-D-Glc-(1-&gt;3)-alpha-D-Man-(1-&gt;2)-alpha-D-Man-(1-&gt;2)-alpha-D-Man-(1-&gt;3)-[alpha-D-Man-(1-&gt;2)-alpha-D-Man-(1-&gt;3)-[alpha-D-Man-(1-&gt;2)-alpha-D-Man-(1-&gt;6)]-alpha-D-Man-(1-&gt;6)]-beta-D-Man-(1-&gt;4)-beta-D-GlcNAc-(1-&gt;4)-alpha-D-GlcNAc-diphospho-di-trans,poly-cis-dolichol + a di-trans,poly-cis-dolichyl beta-D-glucosyl phosphate = a alpha-D-Glc-(1-&gt;2)-alpha-D-Glc-(1-&gt;3)-alpha-D-Glc-(1-&gt;3)-alpha-D-Man-(1-&gt;2)-alpha-D-Man-(1-&gt;2)-alpha-D-Man-(1-&gt;3)-[alpha-D-Man-(1-&gt;2)-alpha-D-Man-(1-&gt;3)-[alpha-D-Man-(1-&gt;2)-alpha-D-Man-(1-&gt;6)]-alpha-D-Man-(1-&gt;6)]-beta-D-Man-(1-&gt;4)-beta-D-GlcNAc-(1-&gt;4)-alpha-D-GlcNAc-diphospho-di-trans,poly-cis-dolichol + a di-trans,poly-cis-dolichyl phosphate + H(+)</text>
        <dbReference type="Rhea" id="RHEA:29543"/>
        <dbReference type="Rhea" id="RHEA-COMP:19498"/>
        <dbReference type="Rhea" id="RHEA-COMP:19502"/>
        <dbReference type="Rhea" id="RHEA-COMP:19512"/>
        <dbReference type="Rhea" id="RHEA-COMP:19522"/>
        <dbReference type="ChEBI" id="CHEBI:15378"/>
        <dbReference type="ChEBI" id="CHEBI:57525"/>
        <dbReference type="ChEBI" id="CHEBI:57683"/>
        <dbReference type="ChEBI" id="CHEBI:132522"/>
        <dbReference type="ChEBI" id="CHEBI:132523"/>
        <dbReference type="EC" id="2.4.1.256"/>
    </reaction>
    <physiologicalReaction direction="left-to-right" evidence="14">
        <dbReference type="Rhea" id="RHEA:29544"/>
    </physiologicalReaction>
</comment>
<evidence type="ECO:0000313" key="17">
    <source>
        <dbReference type="EMBL" id="CAG8778046.1"/>
    </source>
</evidence>
<feature type="transmembrane region" description="Helical" evidence="15">
    <location>
        <begin position="98"/>
        <end position="118"/>
    </location>
</feature>
<comment type="function">
    <text evidence="13">Dol-P-Glc:Glc(2)Man(9)GlcNAc(2)-PP-Dol alpha-1,2-glucosyltransferase that operates in the biosynthetic pathway of dolichol-linked oligosaccharides, the glycan precursors employed in protein asparagine (N)-glycosylation. The assembly of dolichol-linked oligosaccharides begins on the cytosolic side of the endoplasmic reticulum membrane and finishes in its lumen. The sequential addition of sugars to dolichol pyrophosphate produces dolichol-linked oligosaccharides containing fourteen sugars, including two GlcNAcs, nine mannoses and three glucoses. Once assembled, the oligosaccharide is transferred from the lipid to nascent proteins by oligosaccharyltransferases. In the lumen of the endoplasmic reticulum, adds the third and last glucose residue from dolichyl phosphate glucose (Dol-P-Glc) onto the lipid-linked oligosaccharide intermediate Glc(2)Man(9)GlcNAc(2)-PP-Dol to produce Glc(3)Man(9)GlcNAc(2)-PP-Dol.</text>
</comment>
<keyword evidence="18" id="KW-1185">Reference proteome</keyword>
<evidence type="ECO:0000256" key="16">
    <source>
        <dbReference type="SAM" id="SignalP"/>
    </source>
</evidence>
<sequence>MATKLILFLIHVALINFIAKLVNTVVPDPYMDEIFHIPQAQKYCEGNYHEWDPKLTTPPGFIGLYIVFWKILAYLHPYQNPKTRAFNAFVLTSFPVNWFYNFLYYTDSGSTFFILWSYLLALKREFWMSAMVSGVGVFFRQTNIGWACFILGVSIIDVLSDKNFSSKHFIGILKPAKNENIRFGKDQFYYFVRKNICILQSF</sequence>
<gene>
    <name evidence="17" type="ORF">GMARGA_LOCUS19318</name>
</gene>
<evidence type="ECO:0000256" key="4">
    <source>
        <dbReference type="ARBA" id="ARBA00011967"/>
    </source>
</evidence>
<dbReference type="PANTHER" id="PTHR12989">
    <property type="entry name" value="ALPHA-1,2-GLUCOSYLTRANSFERASE ALG10"/>
    <property type="match status" value="1"/>
</dbReference>
<dbReference type="PANTHER" id="PTHR12989:SF10">
    <property type="entry name" value="DOL-P-GLC:GLC(2)MAN(9)GLCNAC(2)-PP-DOL ALPHA-1,2-GLUCOSYLTRANSFERASE-RELATED"/>
    <property type="match status" value="1"/>
</dbReference>
<evidence type="ECO:0000256" key="9">
    <source>
        <dbReference type="ARBA" id="ARBA00022824"/>
    </source>
</evidence>
<organism evidence="17 18">
    <name type="scientific">Gigaspora margarita</name>
    <dbReference type="NCBI Taxonomy" id="4874"/>
    <lineage>
        <taxon>Eukaryota</taxon>
        <taxon>Fungi</taxon>
        <taxon>Fungi incertae sedis</taxon>
        <taxon>Mucoromycota</taxon>
        <taxon>Glomeromycotina</taxon>
        <taxon>Glomeromycetes</taxon>
        <taxon>Diversisporales</taxon>
        <taxon>Gigasporaceae</taxon>
        <taxon>Gigaspora</taxon>
    </lineage>
</organism>
<accession>A0ABN7VJI9</accession>
<evidence type="ECO:0000256" key="11">
    <source>
        <dbReference type="ARBA" id="ARBA00023136"/>
    </source>
</evidence>
<dbReference type="Proteomes" id="UP000789901">
    <property type="component" value="Unassembled WGS sequence"/>
</dbReference>
<comment type="similarity">
    <text evidence="3">Belongs to the ALG10 glucosyltransferase family.</text>
</comment>
<comment type="pathway">
    <text evidence="2">Protein modification; protein glycosylation.</text>
</comment>
<evidence type="ECO:0000256" key="12">
    <source>
        <dbReference type="ARBA" id="ARBA00032069"/>
    </source>
</evidence>
<proteinExistence type="inferred from homology"/>
<comment type="subcellular location">
    <subcellularLocation>
        <location evidence="1">Endoplasmic reticulum membrane</location>
        <topology evidence="1">Multi-pass membrane protein</topology>
    </subcellularLocation>
</comment>
<keyword evidence="6" id="KW-0328">Glycosyltransferase</keyword>
<keyword evidence="16" id="KW-0732">Signal</keyword>
<protein>
    <recommendedName>
        <fullName evidence="5">Dol-P-Glc:Glc(2)Man(9)GlcNAc(2)-PP-Dol alpha-1,2-glucosyltransferase</fullName>
        <ecNumber evidence="4">2.4.1.256</ecNumber>
    </recommendedName>
    <alternativeName>
        <fullName evidence="12">Asparagine-linked glycosylation protein 10</fullName>
    </alternativeName>
</protein>
<dbReference type="InterPro" id="IPR016900">
    <property type="entry name" value="Alg10"/>
</dbReference>
<dbReference type="EMBL" id="CAJVQB010016035">
    <property type="protein sequence ID" value="CAG8778046.1"/>
    <property type="molecule type" value="Genomic_DNA"/>
</dbReference>
<evidence type="ECO:0000256" key="3">
    <source>
        <dbReference type="ARBA" id="ARBA00010600"/>
    </source>
</evidence>
<comment type="caution">
    <text evidence="17">The sequence shown here is derived from an EMBL/GenBank/DDBJ whole genome shotgun (WGS) entry which is preliminary data.</text>
</comment>
<feature type="transmembrane region" description="Helical" evidence="15">
    <location>
        <begin position="60"/>
        <end position="77"/>
    </location>
</feature>
<dbReference type="Pfam" id="PF04922">
    <property type="entry name" value="DIE2_ALG10"/>
    <property type="match status" value="1"/>
</dbReference>
<keyword evidence="10 15" id="KW-1133">Transmembrane helix</keyword>
<keyword evidence="11 15" id="KW-0472">Membrane</keyword>
<evidence type="ECO:0000256" key="13">
    <source>
        <dbReference type="ARBA" id="ARBA00044727"/>
    </source>
</evidence>
<evidence type="ECO:0000313" key="18">
    <source>
        <dbReference type="Proteomes" id="UP000789901"/>
    </source>
</evidence>
<reference evidence="17 18" key="1">
    <citation type="submission" date="2021-06" db="EMBL/GenBank/DDBJ databases">
        <authorList>
            <person name="Kallberg Y."/>
            <person name="Tangrot J."/>
            <person name="Rosling A."/>
        </authorList>
    </citation>
    <scope>NUCLEOTIDE SEQUENCE [LARGE SCALE GENOMIC DNA]</scope>
    <source>
        <strain evidence="17 18">120-4 pot B 10/14</strain>
    </source>
</reference>
<feature type="chain" id="PRO_5046884679" description="Dol-P-Glc:Glc(2)Man(9)GlcNAc(2)-PP-Dol alpha-1,2-glucosyltransferase" evidence="16">
    <location>
        <begin position="25"/>
        <end position="202"/>
    </location>
</feature>
<keyword evidence="8 15" id="KW-0812">Transmembrane</keyword>
<evidence type="ECO:0000256" key="7">
    <source>
        <dbReference type="ARBA" id="ARBA00022679"/>
    </source>
</evidence>
<keyword evidence="9" id="KW-0256">Endoplasmic reticulum</keyword>
<feature type="transmembrane region" description="Helical" evidence="15">
    <location>
        <begin position="138"/>
        <end position="159"/>
    </location>
</feature>
<evidence type="ECO:0000256" key="6">
    <source>
        <dbReference type="ARBA" id="ARBA00022676"/>
    </source>
</evidence>
<dbReference type="EC" id="2.4.1.256" evidence="4"/>
<evidence type="ECO:0000256" key="10">
    <source>
        <dbReference type="ARBA" id="ARBA00022989"/>
    </source>
</evidence>
<evidence type="ECO:0000256" key="5">
    <source>
        <dbReference type="ARBA" id="ARBA00018512"/>
    </source>
</evidence>
<keyword evidence="7" id="KW-0808">Transferase</keyword>
<evidence type="ECO:0000256" key="2">
    <source>
        <dbReference type="ARBA" id="ARBA00004922"/>
    </source>
</evidence>
<evidence type="ECO:0000256" key="8">
    <source>
        <dbReference type="ARBA" id="ARBA00022692"/>
    </source>
</evidence>
<feature type="signal peptide" evidence="16">
    <location>
        <begin position="1"/>
        <end position="24"/>
    </location>
</feature>
<evidence type="ECO:0000256" key="1">
    <source>
        <dbReference type="ARBA" id="ARBA00004477"/>
    </source>
</evidence>